<keyword evidence="1" id="KW-1133">Transmembrane helix</keyword>
<sequence length="187" mass="21398">PFFLSLRSIDRAVSIYLALILFVLSLRSIGGVVSIDFANILFFLCSVSCTFGWLSDYKNMSILNLKYVYNPSWRRCYLTFVKKTDRQSYTTRHACISACGTGQGAAFCVINRTHDCSSGPDCETFYTYDVDSGKCKPVNSTFDILIEHYYDNIHETKWDCIRDCSGYTWEDIYGTEKKNKNKSESDS</sequence>
<keyword evidence="1" id="KW-0812">Transmembrane</keyword>
<accession>A0A023G1H5</accession>
<dbReference type="EMBL" id="GBBM01007372">
    <property type="protein sequence ID" value="JAC28046.1"/>
    <property type="molecule type" value="mRNA"/>
</dbReference>
<dbReference type="AlphaFoldDB" id="A0A023G1H5"/>
<proteinExistence type="evidence at transcript level"/>
<evidence type="ECO:0000313" key="2">
    <source>
        <dbReference type="EMBL" id="JAC28046.1"/>
    </source>
</evidence>
<keyword evidence="1" id="KW-0472">Membrane</keyword>
<evidence type="ECO:0000256" key="1">
    <source>
        <dbReference type="SAM" id="Phobius"/>
    </source>
</evidence>
<feature type="non-terminal residue" evidence="2">
    <location>
        <position position="1"/>
    </location>
</feature>
<feature type="transmembrane region" description="Helical" evidence="1">
    <location>
        <begin position="12"/>
        <end position="29"/>
    </location>
</feature>
<feature type="non-terminal residue" evidence="2">
    <location>
        <position position="187"/>
    </location>
</feature>
<protein>
    <submittedName>
        <fullName evidence="2">Putative secreted protein</fullName>
    </submittedName>
</protein>
<name>A0A023G1H5_AMBTT</name>
<reference evidence="2" key="1">
    <citation type="submission" date="2014-03" db="EMBL/GenBank/DDBJ databases">
        <title>The sialotranscriptome of Amblyomma triste, Amblyomma parvum and Amblyomma cajennense ticks, uncovered by 454-based RNA-seq.</title>
        <authorList>
            <person name="Garcia G.R."/>
            <person name="Gardinassi L.G."/>
            <person name="Ribeiro J.M."/>
            <person name="Anatriello E."/>
            <person name="Ferreira B.R."/>
            <person name="Moreira H.N."/>
            <person name="Mafra C."/>
            <person name="Olegario M.M."/>
            <person name="Szabo P.J."/>
            <person name="Miranda-Santos I.K."/>
            <person name="Maruyama S.R."/>
        </authorList>
    </citation>
    <scope>NUCLEOTIDE SEQUENCE</scope>
    <source>
        <strain evidence="2">Mato Grasso do Sul</strain>
        <tissue evidence="2">Salivary glands</tissue>
    </source>
</reference>
<organism evidence="2">
    <name type="scientific">Amblyomma triste</name>
    <name type="common">Neotropical tick</name>
    <dbReference type="NCBI Taxonomy" id="251400"/>
    <lineage>
        <taxon>Eukaryota</taxon>
        <taxon>Metazoa</taxon>
        <taxon>Ecdysozoa</taxon>
        <taxon>Arthropoda</taxon>
        <taxon>Chelicerata</taxon>
        <taxon>Arachnida</taxon>
        <taxon>Acari</taxon>
        <taxon>Parasitiformes</taxon>
        <taxon>Ixodida</taxon>
        <taxon>Ixodoidea</taxon>
        <taxon>Ixodidae</taxon>
        <taxon>Amblyomminae</taxon>
        <taxon>Amblyomma</taxon>
    </lineage>
</organism>